<dbReference type="CDD" id="cd05930">
    <property type="entry name" value="A_NRPS"/>
    <property type="match status" value="1"/>
</dbReference>
<feature type="domain" description="Carrier" evidence="5">
    <location>
        <begin position="3304"/>
        <end position="3378"/>
    </location>
</feature>
<gene>
    <name evidence="6" type="ORF">CFP71_42140</name>
</gene>
<organism evidence="6 7">
    <name type="scientific">Amycolatopsis thailandensis</name>
    <dbReference type="NCBI Taxonomy" id="589330"/>
    <lineage>
        <taxon>Bacteria</taxon>
        <taxon>Bacillati</taxon>
        <taxon>Actinomycetota</taxon>
        <taxon>Actinomycetes</taxon>
        <taxon>Pseudonocardiales</taxon>
        <taxon>Pseudonocardiaceae</taxon>
        <taxon>Amycolatopsis</taxon>
    </lineage>
</organism>
<dbReference type="FunFam" id="2.30.38.10:FF:000001">
    <property type="entry name" value="Non-ribosomal peptide synthetase PvdI"/>
    <property type="match status" value="2"/>
</dbReference>
<evidence type="ECO:0000256" key="4">
    <source>
        <dbReference type="ARBA" id="ARBA00022553"/>
    </source>
</evidence>
<dbReference type="InterPro" id="IPR036736">
    <property type="entry name" value="ACP-like_sf"/>
</dbReference>
<dbReference type="SMART" id="SM00823">
    <property type="entry name" value="PKS_PP"/>
    <property type="match status" value="4"/>
</dbReference>
<dbReference type="InterPro" id="IPR025110">
    <property type="entry name" value="AMP-bd_C"/>
</dbReference>
<name>A0A229R7W6_9PSEU</name>
<evidence type="ECO:0000256" key="2">
    <source>
        <dbReference type="ARBA" id="ARBA00006432"/>
    </source>
</evidence>
<comment type="cofactor">
    <cofactor evidence="1">
        <name>pantetheine 4'-phosphate</name>
        <dbReference type="ChEBI" id="CHEBI:47942"/>
    </cofactor>
</comment>
<evidence type="ECO:0000313" key="6">
    <source>
        <dbReference type="EMBL" id="OXM42762.1"/>
    </source>
</evidence>
<dbReference type="GO" id="GO:0005737">
    <property type="term" value="C:cytoplasm"/>
    <property type="evidence" value="ECO:0007669"/>
    <property type="project" value="TreeGrafter"/>
</dbReference>
<sequence length="3620" mass="385026">RLYRTGDVVRWRADGELEFLGRTDDQVKIRGFRIELGEVEAVLGACPEVDRVAVLAREDTPGDKRLVAYVVTTGADPAGAVRAYASERLPSYMVPSVVVPLDALPLTPNGKLDRKALPAPGPTLVAGTGRLPASPREELFCAAFAHVLGLGEVGADDDFFALGGHSLLAVSLVEYLRTRGAEVSVKAVFEHATPAGLAASAGPDRVVVPPNLIPPGATAITPEMLPLVELTEAELDTVIEAVPGGAANVADVYPLAPLQEGMFFHHLMAKGEDADVYVLPTVLRFGSRDLLDGFLGALQGIVDRTDMYRTGVVWKGLREPVQVVCRTAALPVDEVVLDGSGDVTTQLMAGAGMALDRAPLMRVRVALEPDTGRWVVLLLIHHLVQDHTALDVLLDEVRAILAGRAADLPEPVPFREYVARARFGVSREEHEAYFAGLLGDLTEPTAPYGLLDVHGGGEAVTRADRWVDDALARRVRGLARSRGVSPAAVFHLAWARVLGTLAGRDDVVFGTVLFGRMTAEADIRRAAGPFINTLPVRVRLDDTGAGTALSAMRGQLAGLMAHEHAPLTVAQSASGVPGGLPLFTSLLNYRFTAAPEEDERGQDPVDGIELLAYREQSNYPLTVSVDDVAGRFLLTVDALAPADPEQVCGLLHACLDSLASVLEEDPGTALSAVEVVDAAERRRVLDAGTGPVRETRQVSFGDLFAARAAETPHAVALARGDVELSYRDLDAVTNRLARLLIARGAGPESVVAVVLERSLEPVIAFLAILRAGAACLMVDPALPAERVGLMFADVAPALVLTSAGLRSVVPDGVPTVVLGSPEVDAELARLDDAPVSDADRVTRLSPDHPAYVIYTSGSTGRPKGVAVTHRGLPSLARAQIESFALDGSSRVLQLASLSFDASVMEMVMALSCGATLVVPAVAGPLAGDDLAEVLRTERITHTLIPPSVLATVPEGSGDALVTLVVGAEACSPELVGRWAPGRRMVNAYGPTEITVLCTLSDELRPGEVPPIGRPIEGVRLYLLDDRLAPVPAGVPGELYVAGPGVARGYVGRAGLTAERFVACPQGGRMYRTGDRARWGADGQLVFLGRGDDQVKIRGFRIEPGEVEAVVAAHPAVRAAAVVVREDVPGDKRLVAYVVLGEDNGETVREFVAARLPSHLVPAAVVELDAMPLTPSGKLDRAALPAPGYTAGDGRAPSSAREELLCGAFAHVLGLPSVGMDDDFFALGGHSLLAIRLVSRVRAVLGVELPLRALFETPTPAALVRGLVEAAPGRAALAARERPDRVPLSFAQRRLWFLRQLDGPSAAYNVPVGLRLSGELDREALEAAFHDVIERHEVLRTVFPMVDEEPCQQVLPVSETGFELRFAEVPPEDLDDAVGAAAGYEFDLATEIPLRASLFATGAREHALVLVVHHIAGDAWSMEPLARDLATAYAARLGGHEPEWAPLPVQYVDYTLWQRDLLGDEHAAGTVLADQVAYWRDALAGAPDELELPADRPRRAEASHRGHELPVLVPAEVHARLLELASAEGATVFMVLQAALSTLLHRLGAGTDIPIGAAVAGRMDQALDELVGFFVNTLVIRGDLSGDPTFRELLGRVRATSLAAYENQDVPFEKLVEELSPTRSLARHPLFQVMLTVQNTTGAGGGPAAGLPGLRADSLSMGGAASAKFDLDLSLGETFDESGAPAGLHGSLTAASDLFDEYTTGRLVSYLIRVLTAVSADVEVRVSAVEMLDPAEYHRIVEEWNDTTRAVPDRLVPELFAEQAARAPEATALVGDGIELSYGDVEAKANRLARRFIAQGIGPESVVALVLGRSPELVIAVLAVLKAGGAYLPIDPDLPAERVRFMIEDAAPALVVDDPGFVDEATDHAPTPVSDRDRIAPLSPTHPAYVIYTSGSTGQPKGVVVTHESCVSLSVSHERYGVGAESRVAQFASVGFDMFCEEWLLALLSGAALVIVPPDRRLGRELASFLVEQRVTHATLPPAVVATMPDDVLDPGFVLDVGGEACPPELVERWADGRTMFNTYGPSEATVDATVWRCRPGLEPGTAVPIGRPIANTRVYVLDSALRPVPTGVVAELYLSGTSLVRGYLGLPEMTAERFVANPFEPGQRMYRTGDRVRWDADGQLVFAGRADDQVKIRGFRIEPGEVEAVLAGYPGVSQVAVIAREDSPGDPRLVGYVVPEEGADLGGLRGFASERLPSYLVPSAVVELEALPLTVNGKLDRRALPAPAYETGSGRVPTTTEEELLCQAFAEVLGLPSVGVDDDFFALGGHSLLAVSLVEWLRQRGVSVSVRALFVTPTPAGLATASGPEPVVVPPNLIPAGATRLTPSMLPMVELTEAEVARLVEQVPGGAANVADVYPLAPLQEGIFFHNLMVGHEGTDVYVTPAVIEFESRPLLDEFLTAMQWVVDRHDIYRTAVISDGLPEPVQVVVRHAELPVSEVELRQGGQDPAEELTAAVRDWMPLDRAPLLTTHIAADPDGDRWLCLLRVHHLLQDHTAMQVMLTELRAHLAGRTDELPPPLPFREFVAQARFGVPKEEHERYFREVLGDVTEPTAPYGLTEVHGDGTTTGQAGLRVEEALSGRLKEIARSLAVSPATVFHLAWARVLAALSGRDDVVFGTIVFGRMNSGAGADRVPGLYMNTLPVRVRLGGLSVGEALTGLRNQLADLMVHEHAPLALAQAASGLAGGPLFTSLFNYRHNQEVSRDEAESMDGIDLVSVRDLTDYPLGVAIDVDGTGFTIAVDAVAPADADQVCALLHTCLDNLVTALAEAPGTSFFAVDVLGEAESAELVGTRNDTAIAAADVSVPQAFAERVAADPDAVAVVGQDFRLTYGELDTRSDRLARALAVDGAEQIVAVLLERTVDVVVTFLAVLKAGGVYLPLDPSWPVARMRAVVRDAGARRVVVHEATEGHEFARTTGLARIAADRGEITDVRAALPPVPPGSAAYVMYTSGSTGVPKGVVATHRDVVGLAKDRCWGSPSRVLFHAPHAFDASSYELWVPLLSGGAVVVAPDERVDAEVLRRWISAYDASHVHVTAGLLRVLAEQDPACFAGVREVLTGGDVVPADSVRRVLESNPGVRVRQLYGPTEVTLCATQYEVGAVDEVGEVLPIGRPMDNTRVYVLDGALNPVPVGVAGELYVAGAGVARGYANHAPMTAERFVACPHGEPGARMYRTGDLVRWSKEGPLEFVGRADDQVKIRGFRVEPGEVEAVLGGYPGIAHAAVVVREDVPGDKRLIGYLVPHEHVTLDDAGMREYAAERLPDYAVPAAFVHLDALPLTGNGKLDRKALPAPQYETGAGDGGTNGPLAVLEQAVCETFAEVLGLPEVGVNDDFFALGGHSLLAVALVQKLKHRGITTSVQDVMAAPTPIALLNTLSLSSVRGSLGVLLTIRGAGDRPPLFCVHPAGGLSWCYTPFAGHVPPDVPVYGLQARGIDGETPLAGSVAEMADDYIAQLRAVRPAGPYYIVGYSFGATPAHEIAVRLRAQGEEVALVVMDSFPLAEIVKETKETADGDEPWEEVIRAEFGHLLGGFSDAELAVFARIFENNTRIRAAHPTGLFDGDTLILTATDNASEDGPLRARWAPYVSGELTEVPIPGEHADMVRPDKMGLVWQAIASWLESR</sequence>
<dbReference type="GO" id="GO:0003824">
    <property type="term" value="F:catalytic activity"/>
    <property type="evidence" value="ECO:0007669"/>
    <property type="project" value="InterPro"/>
</dbReference>
<feature type="domain" description="Carrier" evidence="5">
    <location>
        <begin position="2236"/>
        <end position="2310"/>
    </location>
</feature>
<evidence type="ECO:0000256" key="3">
    <source>
        <dbReference type="ARBA" id="ARBA00022450"/>
    </source>
</evidence>
<dbReference type="Gene3D" id="3.40.50.1820">
    <property type="entry name" value="alpha/beta hydrolase"/>
    <property type="match status" value="2"/>
</dbReference>
<dbReference type="InterPro" id="IPR001242">
    <property type="entry name" value="Condensation_dom"/>
</dbReference>
<evidence type="ECO:0000256" key="1">
    <source>
        <dbReference type="ARBA" id="ARBA00001957"/>
    </source>
</evidence>
<dbReference type="InterPro" id="IPR020845">
    <property type="entry name" value="AMP-binding_CS"/>
</dbReference>
<dbReference type="OrthoDB" id="2378856at2"/>
<dbReference type="SMART" id="SM00824">
    <property type="entry name" value="PKS_TE"/>
    <property type="match status" value="1"/>
</dbReference>
<dbReference type="FunFam" id="3.40.50.980:FF:000001">
    <property type="entry name" value="Non-ribosomal peptide synthetase"/>
    <property type="match status" value="2"/>
</dbReference>
<dbReference type="PROSITE" id="PS00455">
    <property type="entry name" value="AMP_BINDING"/>
    <property type="match status" value="3"/>
</dbReference>
<dbReference type="Pfam" id="PF00550">
    <property type="entry name" value="PP-binding"/>
    <property type="match status" value="4"/>
</dbReference>
<feature type="domain" description="Carrier" evidence="5">
    <location>
        <begin position="1195"/>
        <end position="1270"/>
    </location>
</feature>
<dbReference type="Proteomes" id="UP000215223">
    <property type="component" value="Unassembled WGS sequence"/>
</dbReference>
<evidence type="ECO:0000259" key="5">
    <source>
        <dbReference type="PROSITE" id="PS50075"/>
    </source>
</evidence>
<proteinExistence type="inferred from homology"/>
<dbReference type="Gene3D" id="2.30.38.10">
    <property type="entry name" value="Luciferase, Domain 3"/>
    <property type="match status" value="3"/>
</dbReference>
<dbReference type="InterPro" id="IPR000873">
    <property type="entry name" value="AMP-dep_synth/lig_dom"/>
</dbReference>
<dbReference type="InterPro" id="IPR020806">
    <property type="entry name" value="PKS_PP-bd"/>
</dbReference>
<dbReference type="Pfam" id="PF00668">
    <property type="entry name" value="Condensation"/>
    <property type="match status" value="3"/>
</dbReference>
<dbReference type="NCBIfam" id="NF003417">
    <property type="entry name" value="PRK04813.1"/>
    <property type="match status" value="4"/>
</dbReference>
<dbReference type="InterPro" id="IPR020802">
    <property type="entry name" value="TesA-like"/>
</dbReference>
<dbReference type="GO" id="GO:0008610">
    <property type="term" value="P:lipid biosynthetic process"/>
    <property type="evidence" value="ECO:0007669"/>
    <property type="project" value="UniProtKB-ARBA"/>
</dbReference>
<dbReference type="GO" id="GO:0044550">
    <property type="term" value="P:secondary metabolite biosynthetic process"/>
    <property type="evidence" value="ECO:0007669"/>
    <property type="project" value="UniProtKB-ARBA"/>
</dbReference>
<dbReference type="FunFam" id="1.10.1200.10:FF:000005">
    <property type="entry name" value="Nonribosomal peptide synthetase 1"/>
    <property type="match status" value="1"/>
</dbReference>
<dbReference type="SUPFAM" id="SSF53474">
    <property type="entry name" value="alpha/beta-Hydrolases"/>
    <property type="match status" value="1"/>
</dbReference>
<comment type="caution">
    <text evidence="6">The sequence shown here is derived from an EMBL/GenBank/DDBJ whole genome shotgun (WGS) entry which is preliminary data.</text>
</comment>
<dbReference type="SUPFAM" id="SSF47336">
    <property type="entry name" value="ACP-like"/>
    <property type="match status" value="4"/>
</dbReference>
<dbReference type="Pfam" id="PF13193">
    <property type="entry name" value="AMP-binding_C"/>
    <property type="match status" value="4"/>
</dbReference>
<dbReference type="InterPro" id="IPR029058">
    <property type="entry name" value="AB_hydrolase_fold"/>
</dbReference>
<dbReference type="GO" id="GO:0043041">
    <property type="term" value="P:amino acid activation for nonribosomal peptide biosynthetic process"/>
    <property type="evidence" value="ECO:0007669"/>
    <property type="project" value="TreeGrafter"/>
</dbReference>
<dbReference type="Gene3D" id="3.30.559.30">
    <property type="entry name" value="Nonribosomal peptide synthetase, condensation domain"/>
    <property type="match status" value="3"/>
</dbReference>
<dbReference type="PANTHER" id="PTHR45527">
    <property type="entry name" value="NONRIBOSOMAL PEPTIDE SYNTHETASE"/>
    <property type="match status" value="1"/>
</dbReference>
<dbReference type="PANTHER" id="PTHR45527:SF1">
    <property type="entry name" value="FATTY ACID SYNTHASE"/>
    <property type="match status" value="1"/>
</dbReference>
<dbReference type="CDD" id="cd19540">
    <property type="entry name" value="LCL_NRPS-like"/>
    <property type="match status" value="1"/>
</dbReference>
<dbReference type="Pfam" id="PF00501">
    <property type="entry name" value="AMP-binding"/>
    <property type="match status" value="3"/>
</dbReference>
<dbReference type="InterPro" id="IPR001031">
    <property type="entry name" value="Thioesterase"/>
</dbReference>
<accession>A0A229R7W6</accession>
<keyword evidence="7" id="KW-1185">Reference proteome</keyword>
<dbReference type="Gene3D" id="3.30.559.10">
    <property type="entry name" value="Chloramphenicol acetyltransferase-like domain"/>
    <property type="match status" value="3"/>
</dbReference>
<dbReference type="FunFam" id="3.30.559.10:FF:000012">
    <property type="entry name" value="Non-ribosomal peptide synthetase"/>
    <property type="match status" value="1"/>
</dbReference>
<dbReference type="Gene3D" id="3.30.300.30">
    <property type="match status" value="4"/>
</dbReference>
<dbReference type="PROSITE" id="PS00012">
    <property type="entry name" value="PHOSPHOPANTETHEINE"/>
    <property type="match status" value="2"/>
</dbReference>
<dbReference type="Gene3D" id="3.40.50.980">
    <property type="match status" value="6"/>
</dbReference>
<reference evidence="6 7" key="1">
    <citation type="submission" date="2017-07" db="EMBL/GenBank/DDBJ databases">
        <title>Amycolatopsis thailandensis Genome sequencing and assembly.</title>
        <authorList>
            <person name="Kaur N."/>
            <person name="Mayilraj S."/>
        </authorList>
    </citation>
    <scope>NUCLEOTIDE SEQUENCE [LARGE SCALE GENOMIC DNA]</scope>
    <source>
        <strain evidence="6 7">JCM 16380</strain>
    </source>
</reference>
<dbReference type="PROSITE" id="PS50075">
    <property type="entry name" value="CARRIER"/>
    <property type="match status" value="4"/>
</dbReference>
<dbReference type="Gene3D" id="1.10.1200.10">
    <property type="entry name" value="ACP-like"/>
    <property type="match status" value="2"/>
</dbReference>
<feature type="non-terminal residue" evidence="6">
    <location>
        <position position="1"/>
    </location>
</feature>
<keyword evidence="3" id="KW-0596">Phosphopantetheine</keyword>
<dbReference type="InterPro" id="IPR023213">
    <property type="entry name" value="CAT-like_dom_sf"/>
</dbReference>
<dbReference type="GO" id="GO:0072330">
    <property type="term" value="P:monocarboxylic acid biosynthetic process"/>
    <property type="evidence" value="ECO:0007669"/>
    <property type="project" value="UniProtKB-ARBA"/>
</dbReference>
<dbReference type="InterPro" id="IPR009081">
    <property type="entry name" value="PP-bd_ACP"/>
</dbReference>
<feature type="domain" description="Carrier" evidence="5">
    <location>
        <begin position="131"/>
        <end position="205"/>
    </location>
</feature>
<dbReference type="Gene3D" id="3.40.50.12780">
    <property type="entry name" value="N-terminal domain of ligase-like"/>
    <property type="match status" value="1"/>
</dbReference>
<dbReference type="InterPro" id="IPR042099">
    <property type="entry name" value="ANL_N_sf"/>
</dbReference>
<protein>
    <submittedName>
        <fullName evidence="6">Non-ribosomal peptide synthetase</fullName>
    </submittedName>
</protein>
<dbReference type="InterPro" id="IPR045851">
    <property type="entry name" value="AMP-bd_C_sf"/>
</dbReference>
<comment type="similarity">
    <text evidence="2">Belongs to the ATP-dependent AMP-binding enzyme family.</text>
</comment>
<dbReference type="GO" id="GO:0031177">
    <property type="term" value="F:phosphopantetheine binding"/>
    <property type="evidence" value="ECO:0007669"/>
    <property type="project" value="InterPro"/>
</dbReference>
<keyword evidence="4" id="KW-0597">Phosphoprotein</keyword>
<evidence type="ECO:0000313" key="7">
    <source>
        <dbReference type="Proteomes" id="UP000215223"/>
    </source>
</evidence>
<dbReference type="Pfam" id="PF00975">
    <property type="entry name" value="Thioesterase"/>
    <property type="match status" value="1"/>
</dbReference>
<dbReference type="FunFam" id="3.40.50.12780:FF:000012">
    <property type="entry name" value="Non-ribosomal peptide synthetase"/>
    <property type="match status" value="2"/>
</dbReference>
<dbReference type="NCBIfam" id="TIGR01733">
    <property type="entry name" value="AA-adenyl-dom"/>
    <property type="match status" value="3"/>
</dbReference>
<dbReference type="FunFam" id="3.30.300.30:FF:000010">
    <property type="entry name" value="Enterobactin synthetase component F"/>
    <property type="match status" value="4"/>
</dbReference>
<dbReference type="InterPro" id="IPR006162">
    <property type="entry name" value="Ppantetheine_attach_site"/>
</dbReference>
<dbReference type="EMBL" id="NMQT01000262">
    <property type="protein sequence ID" value="OXM42762.1"/>
    <property type="molecule type" value="Genomic_DNA"/>
</dbReference>
<dbReference type="SUPFAM" id="SSF52777">
    <property type="entry name" value="CoA-dependent acyltransferases"/>
    <property type="match status" value="6"/>
</dbReference>
<dbReference type="InterPro" id="IPR010071">
    <property type="entry name" value="AA_adenyl_dom"/>
</dbReference>
<dbReference type="SUPFAM" id="SSF56801">
    <property type="entry name" value="Acetyl-CoA synthetase-like"/>
    <property type="match status" value="4"/>
</dbReference>
<dbReference type="FunFam" id="1.10.1200.10:FF:000016">
    <property type="entry name" value="Non-ribosomal peptide synthase"/>
    <property type="match status" value="1"/>
</dbReference>
<dbReference type="CDD" id="cd19544">
    <property type="entry name" value="E-C_NRPS"/>
    <property type="match status" value="2"/>
</dbReference>
<dbReference type="CDD" id="cd12117">
    <property type="entry name" value="A_NRPS_Srf_like"/>
    <property type="match status" value="1"/>
</dbReference>